<evidence type="ECO:0000256" key="3">
    <source>
        <dbReference type="ARBA" id="ARBA00017307"/>
    </source>
</evidence>
<feature type="compositionally biased region" description="Low complexity" evidence="7">
    <location>
        <begin position="43"/>
        <end position="60"/>
    </location>
</feature>
<comment type="similarity">
    <text evidence="2">Belongs to the TAF8 family.</text>
</comment>
<dbReference type="InterPro" id="IPR009072">
    <property type="entry name" value="Histone-fold"/>
</dbReference>
<dbReference type="Gene3D" id="1.10.20.10">
    <property type="entry name" value="Histone, subunit A"/>
    <property type="match status" value="1"/>
</dbReference>
<accession>A0A4Z0YG94</accession>
<dbReference type="STRING" id="37992.A0A4Z0YG94"/>
<feature type="domain" description="Bromodomain associated" evidence="8">
    <location>
        <begin position="81"/>
        <end position="145"/>
    </location>
</feature>
<evidence type="ECO:0000256" key="4">
    <source>
        <dbReference type="ARBA" id="ARBA00023015"/>
    </source>
</evidence>
<dbReference type="GO" id="GO:0046982">
    <property type="term" value="F:protein heterodimerization activity"/>
    <property type="evidence" value="ECO:0007669"/>
    <property type="project" value="InterPro"/>
</dbReference>
<dbReference type="GO" id="GO:0006367">
    <property type="term" value="P:transcription initiation at RNA polymerase II promoter"/>
    <property type="evidence" value="ECO:0007669"/>
    <property type="project" value="TreeGrafter"/>
</dbReference>
<proteinExistence type="inferred from homology"/>
<evidence type="ECO:0000259" key="9">
    <source>
        <dbReference type="Pfam" id="PF10406"/>
    </source>
</evidence>
<dbReference type="AlphaFoldDB" id="A0A4Z0YG94"/>
<feature type="region of interest" description="Disordered" evidence="7">
    <location>
        <begin position="215"/>
        <end position="234"/>
    </location>
</feature>
<dbReference type="InterPro" id="IPR006565">
    <property type="entry name" value="BTP"/>
</dbReference>
<evidence type="ECO:0000256" key="5">
    <source>
        <dbReference type="ARBA" id="ARBA00023163"/>
    </source>
</evidence>
<dbReference type="InterPro" id="IPR037818">
    <property type="entry name" value="TAF8"/>
</dbReference>
<dbReference type="GO" id="GO:0005669">
    <property type="term" value="C:transcription factor TFIID complex"/>
    <property type="evidence" value="ECO:0007669"/>
    <property type="project" value="InterPro"/>
</dbReference>
<keyword evidence="5" id="KW-0804">Transcription</keyword>
<evidence type="ECO:0000313" key="11">
    <source>
        <dbReference type="Proteomes" id="UP000297716"/>
    </source>
</evidence>
<evidence type="ECO:0000256" key="1">
    <source>
        <dbReference type="ARBA" id="ARBA00004123"/>
    </source>
</evidence>
<evidence type="ECO:0000256" key="6">
    <source>
        <dbReference type="ARBA" id="ARBA00023242"/>
    </source>
</evidence>
<reference evidence="10 11" key="1">
    <citation type="submission" date="2019-03" db="EMBL/GenBank/DDBJ databases">
        <title>Draft genome sequence of Xylaria hypoxylon DSM 108379, a ubiquitous saprotrophic-parasitic fungi on hardwood.</title>
        <authorList>
            <person name="Buettner E."/>
            <person name="Leonhardt S."/>
            <person name="Gebauer A.M."/>
            <person name="Liers C."/>
            <person name="Hofrichter M."/>
            <person name="Kellner H."/>
        </authorList>
    </citation>
    <scope>NUCLEOTIDE SEQUENCE [LARGE SCALE GENOMIC DNA]</scope>
    <source>
        <strain evidence="10 11">DSM 108379</strain>
    </source>
</reference>
<comment type="caution">
    <text evidence="10">The sequence shown here is derived from an EMBL/GenBank/DDBJ whole genome shotgun (WGS) entry which is preliminary data.</text>
</comment>
<comment type="subcellular location">
    <subcellularLocation>
        <location evidence="1">Nucleus</location>
    </subcellularLocation>
</comment>
<dbReference type="CDD" id="cd08049">
    <property type="entry name" value="TAF8"/>
    <property type="match status" value="1"/>
</dbReference>
<name>A0A4Z0YG94_9PEZI</name>
<evidence type="ECO:0000313" key="10">
    <source>
        <dbReference type="EMBL" id="TGJ82387.1"/>
    </source>
</evidence>
<organism evidence="10 11">
    <name type="scientific">Xylaria hypoxylon</name>
    <dbReference type="NCBI Taxonomy" id="37992"/>
    <lineage>
        <taxon>Eukaryota</taxon>
        <taxon>Fungi</taxon>
        <taxon>Dikarya</taxon>
        <taxon>Ascomycota</taxon>
        <taxon>Pezizomycotina</taxon>
        <taxon>Sordariomycetes</taxon>
        <taxon>Xylariomycetidae</taxon>
        <taxon>Xylariales</taxon>
        <taxon>Xylariaceae</taxon>
        <taxon>Xylaria</taxon>
    </lineage>
</organism>
<evidence type="ECO:0000256" key="7">
    <source>
        <dbReference type="SAM" id="MobiDB-lite"/>
    </source>
</evidence>
<protein>
    <recommendedName>
        <fullName evidence="3">Transcription initiation factor TFIID subunit 8</fullName>
    </recommendedName>
</protein>
<dbReference type="Pfam" id="PF07524">
    <property type="entry name" value="Bromo_TP"/>
    <property type="match status" value="1"/>
</dbReference>
<dbReference type="Proteomes" id="UP000297716">
    <property type="component" value="Unassembled WGS sequence"/>
</dbReference>
<dbReference type="OrthoDB" id="2193813at2759"/>
<feature type="region of interest" description="Disordered" evidence="7">
    <location>
        <begin position="1"/>
        <end position="60"/>
    </location>
</feature>
<dbReference type="Pfam" id="PF10406">
    <property type="entry name" value="TAF8_C"/>
    <property type="match status" value="1"/>
</dbReference>
<dbReference type="InterPro" id="IPR019473">
    <property type="entry name" value="TFIID_su8_C"/>
</dbReference>
<evidence type="ECO:0000259" key="8">
    <source>
        <dbReference type="Pfam" id="PF07524"/>
    </source>
</evidence>
<sequence length="334" mass="37918">MNNGNTNNESHNNNMAVESTSRKRLSVELEDADRQSRPKRQRTTTLDPDATSTAPTAPTAVHTAQPAYEVVRHPTVESMGRDGLRRSITLALKHVGFDSATEEALEGFTETVETYMDGFIHQLKRVAHASRRSVPIPTDFEAILHYHNLPLSSLKPHLKNPVPKRFLEPKFYDPIVENTTYLQSTPPILGDELDGRQEKEERVWIPKHFPSFPSKHTYRYTPAEPPVKNTPRKREEALADARKAEIALRRIDRAAKITRQKELREAAQRDTLAKQRHEAWEGLIQSVLPKNRTADEAKEVADHSTIVNANAKYGRKELPRTNRRALLEGVNGQI</sequence>
<dbReference type="PANTHER" id="PTHR46469">
    <property type="entry name" value="TRANSCRIPTION INITIATION FACTOR TFIID SUBUNIT 8"/>
    <property type="match status" value="1"/>
</dbReference>
<dbReference type="EMBL" id="SKBN01000131">
    <property type="protein sequence ID" value="TGJ82387.1"/>
    <property type="molecule type" value="Genomic_DNA"/>
</dbReference>
<keyword evidence="6" id="KW-0539">Nucleus</keyword>
<keyword evidence="4" id="KW-0805">Transcription regulation</keyword>
<gene>
    <name evidence="10" type="ORF">E0Z10_g6376</name>
</gene>
<feature type="domain" description="Transcription factor TFIID subunit 8 C-terminal" evidence="9">
    <location>
        <begin position="204"/>
        <end position="250"/>
    </location>
</feature>
<dbReference type="PANTHER" id="PTHR46469:SF1">
    <property type="entry name" value="TRANSCRIPTION INITIATION FACTOR TFIID SUBUNIT 8"/>
    <property type="match status" value="1"/>
</dbReference>
<evidence type="ECO:0000256" key="2">
    <source>
        <dbReference type="ARBA" id="ARBA00008767"/>
    </source>
</evidence>
<feature type="compositionally biased region" description="Low complexity" evidence="7">
    <location>
        <begin position="1"/>
        <end position="14"/>
    </location>
</feature>
<keyword evidence="11" id="KW-1185">Reference proteome</keyword>